<dbReference type="PANTHER" id="PTHR33619:SF3">
    <property type="entry name" value="POLYSACCHARIDE EXPORT PROTEIN GFCE-RELATED"/>
    <property type="match status" value="1"/>
</dbReference>
<keyword evidence="6" id="KW-1185">Reference proteome</keyword>
<evidence type="ECO:0000259" key="4">
    <source>
        <dbReference type="Pfam" id="PF10531"/>
    </source>
</evidence>
<dbReference type="Pfam" id="PF02563">
    <property type="entry name" value="Poly_export"/>
    <property type="match status" value="1"/>
</dbReference>
<protein>
    <submittedName>
        <fullName evidence="5">Polysaccharide export outer membrane protein</fullName>
    </submittedName>
</protein>
<feature type="domain" description="Soluble ligand binding" evidence="4">
    <location>
        <begin position="113"/>
        <end position="163"/>
    </location>
</feature>
<feature type="signal peptide" evidence="2">
    <location>
        <begin position="1"/>
        <end position="22"/>
    </location>
</feature>
<evidence type="ECO:0000259" key="3">
    <source>
        <dbReference type="Pfam" id="PF02563"/>
    </source>
</evidence>
<dbReference type="GO" id="GO:0015159">
    <property type="term" value="F:polysaccharide transmembrane transporter activity"/>
    <property type="evidence" value="ECO:0007669"/>
    <property type="project" value="InterPro"/>
</dbReference>
<dbReference type="Proteomes" id="UP000542776">
    <property type="component" value="Unassembled WGS sequence"/>
</dbReference>
<feature type="chain" id="PRO_5030836384" evidence="2">
    <location>
        <begin position="23"/>
        <end position="186"/>
    </location>
</feature>
<proteinExistence type="predicted"/>
<keyword evidence="1 2" id="KW-0732">Signal</keyword>
<dbReference type="InterPro" id="IPR019554">
    <property type="entry name" value="Soluble_ligand-bd"/>
</dbReference>
<dbReference type="InterPro" id="IPR003715">
    <property type="entry name" value="Poly_export_N"/>
</dbReference>
<reference evidence="5 6" key="1">
    <citation type="submission" date="2020-08" db="EMBL/GenBank/DDBJ databases">
        <title>Genomic Encyclopedia of Type Strains, Phase IV (KMG-IV): sequencing the most valuable type-strain genomes for metagenomic binning, comparative biology and taxonomic classification.</title>
        <authorList>
            <person name="Goeker M."/>
        </authorList>
    </citation>
    <scope>NUCLEOTIDE SEQUENCE [LARGE SCALE GENOMIC DNA]</scope>
    <source>
        <strain evidence="5 6">DSM 102238</strain>
    </source>
</reference>
<organism evidence="5 6">
    <name type="scientific">Aureimonas pseudogalii</name>
    <dbReference type="NCBI Taxonomy" id="1744844"/>
    <lineage>
        <taxon>Bacteria</taxon>
        <taxon>Pseudomonadati</taxon>
        <taxon>Pseudomonadota</taxon>
        <taxon>Alphaproteobacteria</taxon>
        <taxon>Hyphomicrobiales</taxon>
        <taxon>Aurantimonadaceae</taxon>
        <taxon>Aureimonas</taxon>
    </lineage>
</organism>
<dbReference type="PANTHER" id="PTHR33619">
    <property type="entry name" value="POLYSACCHARIDE EXPORT PROTEIN GFCE-RELATED"/>
    <property type="match status" value="1"/>
</dbReference>
<evidence type="ECO:0000313" key="5">
    <source>
        <dbReference type="EMBL" id="MBB3998249.1"/>
    </source>
</evidence>
<evidence type="ECO:0000256" key="1">
    <source>
        <dbReference type="ARBA" id="ARBA00022729"/>
    </source>
</evidence>
<dbReference type="AlphaFoldDB" id="A0A7W6EHH7"/>
<evidence type="ECO:0000313" key="6">
    <source>
        <dbReference type="Proteomes" id="UP000542776"/>
    </source>
</evidence>
<accession>A0A7W6EHH7</accession>
<gene>
    <name evidence="5" type="ORF">GGR04_002088</name>
</gene>
<comment type="caution">
    <text evidence="5">The sequence shown here is derived from an EMBL/GenBank/DDBJ whole genome shotgun (WGS) entry which is preliminary data.</text>
</comment>
<dbReference type="InterPro" id="IPR049712">
    <property type="entry name" value="Poly_export"/>
</dbReference>
<dbReference type="Gene3D" id="3.30.1950.10">
    <property type="entry name" value="wza like domain"/>
    <property type="match status" value="1"/>
</dbReference>
<evidence type="ECO:0000256" key="2">
    <source>
        <dbReference type="SAM" id="SignalP"/>
    </source>
</evidence>
<name>A0A7W6EHH7_9HYPH</name>
<dbReference type="EMBL" id="JACIEK010000004">
    <property type="protein sequence ID" value="MBB3998249.1"/>
    <property type="molecule type" value="Genomic_DNA"/>
</dbReference>
<feature type="domain" description="Polysaccharide export protein N-terminal" evidence="3">
    <location>
        <begin position="33"/>
        <end position="107"/>
    </location>
</feature>
<sequence length="186" mass="19887">MRASMLIIAGLCTACLSACVSAPPPSPAFHAALNQPYRLDAGDRVRVTVFEQESLTNTYSVDKAGYLALPLIGSVPARGKTTEAIQTAIAASLRDGYLRDPDVSVQVEQYRPFFVMGEVTTGGQYSYVPGMTAQNAVAIAGGFTSRADHRTVDITRQVNGQVITGRVLISDPVLPGDTVTIHERLF</sequence>
<dbReference type="Pfam" id="PF10531">
    <property type="entry name" value="SLBB"/>
    <property type="match status" value="1"/>
</dbReference>